<comment type="caution">
    <text evidence="6">The sequence shown here is derived from an EMBL/GenBank/DDBJ whole genome shotgun (WGS) entry which is preliminary data.</text>
</comment>
<keyword evidence="3" id="KW-0378">Hydrolase</keyword>
<dbReference type="GO" id="GO:0016787">
    <property type="term" value="F:hydrolase activity"/>
    <property type="evidence" value="ECO:0007669"/>
    <property type="project" value="UniProtKB-KW"/>
</dbReference>
<keyword evidence="4" id="KW-0106">Calcium</keyword>
<evidence type="ECO:0000256" key="2">
    <source>
        <dbReference type="ARBA" id="ARBA00022723"/>
    </source>
</evidence>
<dbReference type="Pfam" id="PF00884">
    <property type="entry name" value="Sulfatase"/>
    <property type="match status" value="1"/>
</dbReference>
<dbReference type="CDD" id="cd16025">
    <property type="entry name" value="PAS_like"/>
    <property type="match status" value="1"/>
</dbReference>
<dbReference type="Gene3D" id="3.40.720.10">
    <property type="entry name" value="Alkaline Phosphatase, subunit A"/>
    <property type="match status" value="1"/>
</dbReference>
<dbReference type="InterPro" id="IPR017850">
    <property type="entry name" value="Alkaline_phosphatase_core_sf"/>
</dbReference>
<dbReference type="EMBL" id="PKUS01000010">
    <property type="protein sequence ID" value="PLW68867.1"/>
    <property type="molecule type" value="Genomic_DNA"/>
</dbReference>
<dbReference type="Gene3D" id="3.30.1120.10">
    <property type="match status" value="1"/>
</dbReference>
<gene>
    <name evidence="6" type="ORF">C0039_09575</name>
</gene>
<evidence type="ECO:0000313" key="6">
    <source>
        <dbReference type="EMBL" id="PLW68867.1"/>
    </source>
</evidence>
<evidence type="ECO:0000256" key="3">
    <source>
        <dbReference type="ARBA" id="ARBA00022801"/>
    </source>
</evidence>
<keyword evidence="7" id="KW-1185">Reference proteome</keyword>
<comment type="similarity">
    <text evidence="1">Belongs to the sulfatase family.</text>
</comment>
<dbReference type="GO" id="GO:0046872">
    <property type="term" value="F:metal ion binding"/>
    <property type="evidence" value="ECO:0007669"/>
    <property type="project" value="UniProtKB-KW"/>
</dbReference>
<protein>
    <submittedName>
        <fullName evidence="6">Arylsulfatase</fullName>
    </submittedName>
</protein>
<dbReference type="InterPro" id="IPR000917">
    <property type="entry name" value="Sulfatase_N"/>
</dbReference>
<dbReference type="InterPro" id="IPR050738">
    <property type="entry name" value="Sulfatase"/>
</dbReference>
<evidence type="ECO:0000256" key="1">
    <source>
        <dbReference type="ARBA" id="ARBA00008779"/>
    </source>
</evidence>
<feature type="domain" description="Sulfatase N-terminal" evidence="5">
    <location>
        <begin position="30"/>
        <end position="441"/>
    </location>
</feature>
<dbReference type="PANTHER" id="PTHR42693:SF43">
    <property type="entry name" value="BLL2667 PROTEIN"/>
    <property type="match status" value="1"/>
</dbReference>
<dbReference type="PANTHER" id="PTHR42693">
    <property type="entry name" value="ARYLSULFATASE FAMILY MEMBER"/>
    <property type="match status" value="1"/>
</dbReference>
<sequence>MLLLAFLLALPAMAKDIPAIEVLKPPPGAPNVVLVLLDDVGFGAASTFGGPAQTPALEQLSAEGLRYNRFHTTAICSPTRASLLTGRDSHAVNVGAVLNSSNSYPGYQGILSSNAATVAEILRSNGYNTAAFGKWHLAPAWETSPSGPFDRWPTGLGFEKFYGFLGGETDQFEPTLYEGTSPVMRPAGENYHLTEDMADQAIKWMRTQQAVTPDKPFFIYFATGAAHAPLQVPQQWIDRYKGQFSAGWDALRESIFARQKKRGVIPGNTLLTARPEELPAWESLDADERRVAERLMETFAGFLAHTDAQVGRLVDQLKASGEFDNTLFVYIVGDNGSSGEGGLPGSVNYFGALQGLQEPVATQLKRIDDIGSRESYPQYNAGWAWALNTPFQWIKQVASHLGGTRNPMVVSWPAGISDAGGLRSQFSHVNDITPTILDAAGLSLPEAVKGHQQLPFDGSSLLPSFNSAAAPEHKTTQYFEVHGHRSIYHQGWMASARHDRLPWTVGVRMGPTPFEDDVWELYDLDSDFSQARDLASEQPQKLAAMQALFEKEAARLGILPLRSSLDTRTPMPSLVAGRTRFSYQQGAVGIPEGSAPPMTNRSWQMVADVQVASGTASGVIATIGGTSGGWSLYLDGKGAPVFEYRVFEFGQVRIQGKDPLRGRQNLQVSFDYDQPGGYGKGGTFTLRQGTEVLGSARVPATPPAFFSIDETFDVGLDSGSPAGHYPKDAAPGYEFSGGKIINVNIELL</sequence>
<keyword evidence="2" id="KW-0479">Metal-binding</keyword>
<evidence type="ECO:0000313" key="7">
    <source>
        <dbReference type="Proteomes" id="UP000235005"/>
    </source>
</evidence>
<dbReference type="AlphaFoldDB" id="A0A2N5X308"/>
<proteinExistence type="inferred from homology"/>
<evidence type="ECO:0000259" key="5">
    <source>
        <dbReference type="Pfam" id="PF00884"/>
    </source>
</evidence>
<dbReference type="InterPro" id="IPR024607">
    <property type="entry name" value="Sulfatase_CS"/>
</dbReference>
<evidence type="ECO:0000256" key="4">
    <source>
        <dbReference type="ARBA" id="ARBA00022837"/>
    </source>
</evidence>
<dbReference type="OrthoDB" id="974590at2"/>
<accession>A0A2N5X308</accession>
<dbReference type="PROSITE" id="PS00523">
    <property type="entry name" value="SULFATASE_1"/>
    <property type="match status" value="1"/>
</dbReference>
<dbReference type="Proteomes" id="UP000235005">
    <property type="component" value="Unassembled WGS sequence"/>
</dbReference>
<name>A0A2N5X308_9GAMM</name>
<reference evidence="6 7" key="1">
    <citation type="submission" date="2018-01" db="EMBL/GenBank/DDBJ databases">
        <title>The draft genome sequence of Halioglobus lutimaris HF004.</title>
        <authorList>
            <person name="Du Z.-J."/>
            <person name="Shi M.-J."/>
        </authorList>
    </citation>
    <scope>NUCLEOTIDE SEQUENCE [LARGE SCALE GENOMIC DNA]</scope>
    <source>
        <strain evidence="6 7">HF004</strain>
    </source>
</reference>
<organism evidence="6 7">
    <name type="scientific">Pseudohalioglobus lutimaris</name>
    <dbReference type="NCBI Taxonomy" id="1737061"/>
    <lineage>
        <taxon>Bacteria</taxon>
        <taxon>Pseudomonadati</taxon>
        <taxon>Pseudomonadota</taxon>
        <taxon>Gammaproteobacteria</taxon>
        <taxon>Cellvibrionales</taxon>
        <taxon>Halieaceae</taxon>
        <taxon>Pseudohalioglobus</taxon>
    </lineage>
</organism>
<dbReference type="SUPFAM" id="SSF53649">
    <property type="entry name" value="Alkaline phosphatase-like"/>
    <property type="match status" value="1"/>
</dbReference>